<evidence type="ECO:0000256" key="9">
    <source>
        <dbReference type="SAM" id="MobiDB-lite"/>
    </source>
</evidence>
<dbReference type="STRING" id="109280.ENSHCOP00000006981"/>
<evidence type="ECO:0000313" key="11">
    <source>
        <dbReference type="Ensembl" id="ENSHCOP00000006981.1"/>
    </source>
</evidence>
<dbReference type="SUPFAM" id="SSF82215">
    <property type="entry name" value="C-terminal autoproteolytic domain of nucleoporin nup98"/>
    <property type="match status" value="2"/>
</dbReference>
<dbReference type="AlphaFoldDB" id="A0A3Q2Y2C6"/>
<keyword evidence="4" id="KW-0509">mRNA transport</keyword>
<keyword evidence="5" id="KW-0653">Protein transport</keyword>
<protein>
    <recommendedName>
        <fullName evidence="10">Peptidase S59 domain-containing protein</fullName>
    </recommendedName>
</protein>
<evidence type="ECO:0000256" key="8">
    <source>
        <dbReference type="ARBA" id="ARBA00023242"/>
    </source>
</evidence>
<sequence>MPNSIKKLVLKNLNSSQYSSPANKDSDDLALLSAYPQNGHSQTEDDEPRAAPAADDPEVTHFYVNPIAKPVPQGRAPCALQDTICELNMHKATRNGLELSSEDASASLCEESLQEERDDVLHEANQPPHPAGIVLRRVGYYTIPSMDELSDMVDDSGECVVDNFTVGRKGDGERDIRERSPPLRMIGRFTQTVTRLALSGYGSIFFPGTVNVTGLDLDQIVHFRRKEVIVYPDDKNKPAEGEGLNRCAGVRPGGRRLDFTRCVSDASRWVQAGRGDAGRRLAQRQDDLHANP</sequence>
<name>A0A3Q2Y2C6_HIPCM</name>
<keyword evidence="8" id="KW-0539">Nucleus</keyword>
<dbReference type="InterPro" id="IPR037665">
    <property type="entry name" value="Nucleoporin_S59-like"/>
</dbReference>
<reference evidence="11" key="1">
    <citation type="submission" date="2025-08" db="UniProtKB">
        <authorList>
            <consortium name="Ensembl"/>
        </authorList>
    </citation>
    <scope>IDENTIFICATION</scope>
</reference>
<dbReference type="GO" id="GO:0003723">
    <property type="term" value="F:RNA binding"/>
    <property type="evidence" value="ECO:0007669"/>
    <property type="project" value="TreeGrafter"/>
</dbReference>
<comment type="subcellular location">
    <subcellularLocation>
        <location evidence="1">Nucleus</location>
        <location evidence="1">Nuclear pore complex</location>
    </subcellularLocation>
</comment>
<proteinExistence type="inferred from homology"/>
<dbReference type="GO" id="GO:0008139">
    <property type="term" value="F:nuclear localization sequence binding"/>
    <property type="evidence" value="ECO:0007669"/>
    <property type="project" value="TreeGrafter"/>
</dbReference>
<dbReference type="GO" id="GO:0006606">
    <property type="term" value="P:protein import into nucleus"/>
    <property type="evidence" value="ECO:0007669"/>
    <property type="project" value="TreeGrafter"/>
</dbReference>
<feature type="domain" description="Peptidase S59" evidence="10">
    <location>
        <begin position="137"/>
        <end position="292"/>
    </location>
</feature>
<dbReference type="GO" id="GO:0044614">
    <property type="term" value="C:nuclear pore cytoplasmic filaments"/>
    <property type="evidence" value="ECO:0007669"/>
    <property type="project" value="TreeGrafter"/>
</dbReference>
<dbReference type="GeneTree" id="ENSGT00550000074799"/>
<evidence type="ECO:0000256" key="5">
    <source>
        <dbReference type="ARBA" id="ARBA00022927"/>
    </source>
</evidence>
<comment type="similarity">
    <text evidence="2">Belongs to the nucleoporin GLFG family.</text>
</comment>
<dbReference type="GO" id="GO:0017056">
    <property type="term" value="F:structural constituent of nuclear pore"/>
    <property type="evidence" value="ECO:0007669"/>
    <property type="project" value="InterPro"/>
</dbReference>
<feature type="region of interest" description="Disordered" evidence="9">
    <location>
        <begin position="15"/>
        <end position="54"/>
    </location>
</feature>
<keyword evidence="7" id="KW-0906">Nuclear pore complex</keyword>
<dbReference type="PROSITE" id="PS51434">
    <property type="entry name" value="NUP_C"/>
    <property type="match status" value="1"/>
</dbReference>
<dbReference type="Proteomes" id="UP000264820">
    <property type="component" value="Unplaced"/>
</dbReference>
<keyword evidence="6" id="KW-0811">Translocation</keyword>
<dbReference type="Gene3D" id="3.30.1610.10">
    <property type="entry name" value="Peptidase S59, nucleoporin"/>
    <property type="match status" value="2"/>
</dbReference>
<evidence type="ECO:0000256" key="4">
    <source>
        <dbReference type="ARBA" id="ARBA00022816"/>
    </source>
</evidence>
<accession>A0A3Q2Y2C6</accession>
<keyword evidence="3" id="KW-0813">Transport</keyword>
<evidence type="ECO:0000256" key="2">
    <source>
        <dbReference type="ARBA" id="ARBA00008926"/>
    </source>
</evidence>
<dbReference type="InterPro" id="IPR036903">
    <property type="entry name" value="Nup98_auto-Pept-S59_dom_sf"/>
</dbReference>
<dbReference type="GO" id="GO:0006405">
    <property type="term" value="P:RNA export from nucleus"/>
    <property type="evidence" value="ECO:0007669"/>
    <property type="project" value="TreeGrafter"/>
</dbReference>
<dbReference type="Pfam" id="PF04096">
    <property type="entry name" value="Nucleoporin2"/>
    <property type="match status" value="1"/>
</dbReference>
<dbReference type="GO" id="GO:0034398">
    <property type="term" value="P:telomere tethering at nuclear periphery"/>
    <property type="evidence" value="ECO:0007669"/>
    <property type="project" value="TreeGrafter"/>
</dbReference>
<evidence type="ECO:0000256" key="3">
    <source>
        <dbReference type="ARBA" id="ARBA00022448"/>
    </source>
</evidence>
<organism evidence="11 12">
    <name type="scientific">Hippocampus comes</name>
    <name type="common">Tiger tail seahorse</name>
    <dbReference type="NCBI Taxonomy" id="109280"/>
    <lineage>
        <taxon>Eukaryota</taxon>
        <taxon>Metazoa</taxon>
        <taxon>Chordata</taxon>
        <taxon>Craniata</taxon>
        <taxon>Vertebrata</taxon>
        <taxon>Euteleostomi</taxon>
        <taxon>Actinopterygii</taxon>
        <taxon>Neopterygii</taxon>
        <taxon>Teleostei</taxon>
        <taxon>Neoteleostei</taxon>
        <taxon>Acanthomorphata</taxon>
        <taxon>Syngnathiaria</taxon>
        <taxon>Syngnathiformes</taxon>
        <taxon>Syngnathoidei</taxon>
        <taxon>Syngnathidae</taxon>
        <taxon>Hippocampus</taxon>
    </lineage>
</organism>
<reference evidence="11" key="2">
    <citation type="submission" date="2025-09" db="UniProtKB">
        <authorList>
            <consortium name="Ensembl"/>
        </authorList>
    </citation>
    <scope>IDENTIFICATION</scope>
</reference>
<evidence type="ECO:0000256" key="1">
    <source>
        <dbReference type="ARBA" id="ARBA00004567"/>
    </source>
</evidence>
<dbReference type="InterPro" id="IPR007230">
    <property type="entry name" value="Nup98_auto-Pept-S59_dom"/>
</dbReference>
<evidence type="ECO:0000256" key="7">
    <source>
        <dbReference type="ARBA" id="ARBA00023132"/>
    </source>
</evidence>
<dbReference type="GO" id="GO:0000973">
    <property type="term" value="P:post-transcriptional tethering of RNA polymerase II gene DNA at nuclear periphery"/>
    <property type="evidence" value="ECO:0007669"/>
    <property type="project" value="TreeGrafter"/>
</dbReference>
<evidence type="ECO:0000259" key="10">
    <source>
        <dbReference type="PROSITE" id="PS51434"/>
    </source>
</evidence>
<keyword evidence="12" id="KW-1185">Reference proteome</keyword>
<dbReference type="PANTHER" id="PTHR23198">
    <property type="entry name" value="NUCLEOPORIN"/>
    <property type="match status" value="1"/>
</dbReference>
<dbReference type="PANTHER" id="PTHR23198:SF6">
    <property type="entry name" value="NUCLEAR PORE COMPLEX PROTEIN NUP98-NUP96"/>
    <property type="match status" value="1"/>
</dbReference>
<dbReference type="Ensembl" id="ENSHCOT00000002768.1">
    <property type="protein sequence ID" value="ENSHCOP00000006981.1"/>
    <property type="gene ID" value="ENSHCOG00000008867.1"/>
</dbReference>
<evidence type="ECO:0000313" key="12">
    <source>
        <dbReference type="Proteomes" id="UP000264820"/>
    </source>
</evidence>
<dbReference type="GO" id="GO:0051028">
    <property type="term" value="P:mRNA transport"/>
    <property type="evidence" value="ECO:0007669"/>
    <property type="project" value="UniProtKB-KW"/>
</dbReference>
<evidence type="ECO:0000256" key="6">
    <source>
        <dbReference type="ARBA" id="ARBA00023010"/>
    </source>
</evidence>